<dbReference type="InParanoid" id="Q4CKY3"/>
<comment type="caution">
    <text evidence="1">The sequence shown here is derived from an EMBL/GenBank/DDBJ whole genome shotgun (WGS) entry which is preliminary data.</text>
</comment>
<proteinExistence type="predicted"/>
<dbReference type="PaxDb" id="353153-Q4CKY3"/>
<organism evidence="1 2">
    <name type="scientific">Trypanosoma cruzi (strain CL Brener)</name>
    <dbReference type="NCBI Taxonomy" id="353153"/>
    <lineage>
        <taxon>Eukaryota</taxon>
        <taxon>Discoba</taxon>
        <taxon>Euglenozoa</taxon>
        <taxon>Kinetoplastea</taxon>
        <taxon>Metakinetoplastina</taxon>
        <taxon>Trypanosomatida</taxon>
        <taxon>Trypanosomatidae</taxon>
        <taxon>Trypanosoma</taxon>
        <taxon>Schizotrypanum</taxon>
    </lineage>
</organism>
<evidence type="ECO:0000313" key="1">
    <source>
        <dbReference type="EMBL" id="EAN80935.1"/>
    </source>
</evidence>
<dbReference type="RefSeq" id="XP_802381.1">
    <property type="nucleotide sequence ID" value="XM_797288.1"/>
</dbReference>
<dbReference type="GeneID" id="3531609"/>
<dbReference type="Proteomes" id="UP000002296">
    <property type="component" value="Unassembled WGS sequence"/>
</dbReference>
<sequence length="56" mass="5782">QKEGIHAQNGDVKAAALSSSFGNVSQGNNTDACTMHENGLLPSLLLLLGLWGFAAL</sequence>
<evidence type="ECO:0000313" key="2">
    <source>
        <dbReference type="Proteomes" id="UP000002296"/>
    </source>
</evidence>
<reference evidence="1 2" key="1">
    <citation type="journal article" date="2005" name="Science">
        <title>The genome sequence of Trypanosoma cruzi, etiologic agent of Chagas disease.</title>
        <authorList>
            <person name="El-Sayed N.M."/>
            <person name="Myler P.J."/>
            <person name="Bartholomeu D.C."/>
            <person name="Nilsson D."/>
            <person name="Aggarwal G."/>
            <person name="Tran A.N."/>
            <person name="Ghedin E."/>
            <person name="Worthey E.A."/>
            <person name="Delcher A.L."/>
            <person name="Blandin G."/>
            <person name="Westenberger S.J."/>
            <person name="Caler E."/>
            <person name="Cerqueira G.C."/>
            <person name="Branche C."/>
            <person name="Haas B."/>
            <person name="Anupama A."/>
            <person name="Arner E."/>
            <person name="Aslund L."/>
            <person name="Attipoe P."/>
            <person name="Bontempi E."/>
            <person name="Bringaud F."/>
            <person name="Burton P."/>
            <person name="Cadag E."/>
            <person name="Campbell D.A."/>
            <person name="Carrington M."/>
            <person name="Crabtree J."/>
            <person name="Darban H."/>
            <person name="da Silveira J.F."/>
            <person name="de Jong P."/>
            <person name="Edwards K."/>
            <person name="Englund P.T."/>
            <person name="Fazelina G."/>
            <person name="Feldblyum T."/>
            <person name="Ferella M."/>
            <person name="Frasch A.C."/>
            <person name="Gull K."/>
            <person name="Horn D."/>
            <person name="Hou L."/>
            <person name="Huang Y."/>
            <person name="Kindlund E."/>
            <person name="Klingbeil M."/>
            <person name="Kluge S."/>
            <person name="Koo H."/>
            <person name="Lacerda D."/>
            <person name="Levin M.J."/>
            <person name="Lorenzi H."/>
            <person name="Louie T."/>
            <person name="Machado C.R."/>
            <person name="McCulloch R."/>
            <person name="McKenna A."/>
            <person name="Mizuno Y."/>
            <person name="Mottram J.C."/>
            <person name="Nelson S."/>
            <person name="Ochaya S."/>
            <person name="Osoegawa K."/>
            <person name="Pai G."/>
            <person name="Parsons M."/>
            <person name="Pentony M."/>
            <person name="Pettersson U."/>
            <person name="Pop M."/>
            <person name="Ramirez J.L."/>
            <person name="Rinta J."/>
            <person name="Robertson L."/>
            <person name="Salzberg S.L."/>
            <person name="Sanchez D.O."/>
            <person name="Seyler A."/>
            <person name="Sharma R."/>
            <person name="Shetty J."/>
            <person name="Simpson A.J."/>
            <person name="Sisk E."/>
            <person name="Tammi M.T."/>
            <person name="Tarleton R."/>
            <person name="Teixeira S."/>
            <person name="Van Aken S."/>
            <person name="Vogt C."/>
            <person name="Ward P.N."/>
            <person name="Wickstead B."/>
            <person name="Wortman J."/>
            <person name="White O."/>
            <person name="Fraser C.M."/>
            <person name="Stuart K.D."/>
            <person name="Andersson B."/>
        </authorList>
    </citation>
    <scope>NUCLEOTIDE SEQUENCE [LARGE SCALE GENOMIC DNA]</scope>
    <source>
        <strain evidence="1 2">CL Brener</strain>
    </source>
</reference>
<dbReference type="Pfam" id="PF11052">
    <property type="entry name" value="Tr-sialidase_C"/>
    <property type="match status" value="1"/>
</dbReference>
<dbReference type="AlphaFoldDB" id="Q4CKY3"/>
<name>Q4CKY3_TRYCC</name>
<dbReference type="InterPro" id="IPR021287">
    <property type="entry name" value="Trans-sialidase_CS"/>
</dbReference>
<accession>Q4CKY3</accession>
<protein>
    <submittedName>
        <fullName evidence="1">Trans-sialidase, putative</fullName>
    </submittedName>
</protein>
<gene>
    <name evidence="1" type="ORF">Tc00.1047053435665.10</name>
</gene>
<dbReference type="EMBL" id="AAHK01005677">
    <property type="protein sequence ID" value="EAN80935.1"/>
    <property type="molecule type" value="Genomic_DNA"/>
</dbReference>
<keyword evidence="2" id="KW-1185">Reference proteome</keyword>
<feature type="non-terminal residue" evidence="1">
    <location>
        <position position="1"/>
    </location>
</feature>
<dbReference type="KEGG" id="tcr:435665.10"/>